<evidence type="ECO:0000256" key="6">
    <source>
        <dbReference type="ARBA" id="ARBA00023098"/>
    </source>
</evidence>
<protein>
    <recommendedName>
        <fullName evidence="8">Holo-[acyl-carrier-protein] synthase</fullName>
        <shortName evidence="8">Holo-ACP synthase</shortName>
        <ecNumber evidence="8">2.7.8.7</ecNumber>
    </recommendedName>
    <alternativeName>
        <fullName evidence="8">4'-phosphopantetheinyl transferase AcpS</fullName>
    </alternativeName>
</protein>
<keyword evidence="7 8" id="KW-0275">Fatty acid biosynthesis</keyword>
<dbReference type="EMBL" id="DXGK01000111">
    <property type="protein sequence ID" value="HIW70755.1"/>
    <property type="molecule type" value="Genomic_DNA"/>
</dbReference>
<dbReference type="InterPro" id="IPR002582">
    <property type="entry name" value="ACPS"/>
</dbReference>
<dbReference type="EC" id="2.7.8.7" evidence="8"/>
<keyword evidence="1 8" id="KW-0444">Lipid biosynthesis</keyword>
<comment type="cofactor">
    <cofactor evidence="8">
        <name>Mg(2+)</name>
        <dbReference type="ChEBI" id="CHEBI:18420"/>
    </cofactor>
</comment>
<dbReference type="GO" id="GO:0006633">
    <property type="term" value="P:fatty acid biosynthetic process"/>
    <property type="evidence" value="ECO:0007669"/>
    <property type="project" value="UniProtKB-UniRule"/>
</dbReference>
<evidence type="ECO:0000313" key="11">
    <source>
        <dbReference type="Proteomes" id="UP000886878"/>
    </source>
</evidence>
<keyword evidence="6 8" id="KW-0443">Lipid metabolism</keyword>
<feature type="binding site" evidence="8">
    <location>
        <position position="8"/>
    </location>
    <ligand>
        <name>Mg(2+)</name>
        <dbReference type="ChEBI" id="CHEBI:18420"/>
    </ligand>
</feature>
<comment type="caution">
    <text evidence="10">The sequence shown here is derived from an EMBL/GenBank/DDBJ whole genome shotgun (WGS) entry which is preliminary data.</text>
</comment>
<keyword evidence="8" id="KW-0963">Cytoplasm</keyword>
<evidence type="ECO:0000259" key="9">
    <source>
        <dbReference type="Pfam" id="PF01648"/>
    </source>
</evidence>
<sequence length="121" mass="13231">MIQGVGIDLTELSRIRQVATKEPRFITRVLTAAEQHQYEQFDGQRAVEYLGGRWSLKESFAKAMHTGIGAAVGFQDIEILDNDAGAPVVTKSPFDGNVQVSVSHTADLVMTEVILEEGAQQ</sequence>
<evidence type="ECO:0000313" key="10">
    <source>
        <dbReference type="EMBL" id="HIW70755.1"/>
    </source>
</evidence>
<comment type="catalytic activity">
    <reaction evidence="8">
        <text>apo-[ACP] + CoA = holo-[ACP] + adenosine 3',5'-bisphosphate + H(+)</text>
        <dbReference type="Rhea" id="RHEA:12068"/>
        <dbReference type="Rhea" id="RHEA-COMP:9685"/>
        <dbReference type="Rhea" id="RHEA-COMP:9690"/>
        <dbReference type="ChEBI" id="CHEBI:15378"/>
        <dbReference type="ChEBI" id="CHEBI:29999"/>
        <dbReference type="ChEBI" id="CHEBI:57287"/>
        <dbReference type="ChEBI" id="CHEBI:58343"/>
        <dbReference type="ChEBI" id="CHEBI:64479"/>
        <dbReference type="EC" id="2.7.8.7"/>
    </reaction>
</comment>
<reference evidence="10" key="2">
    <citation type="submission" date="2021-04" db="EMBL/GenBank/DDBJ databases">
        <authorList>
            <person name="Gilroy R."/>
        </authorList>
    </citation>
    <scope>NUCLEOTIDE SEQUENCE</scope>
    <source>
        <strain evidence="10">ChiHejej3B27-2180</strain>
    </source>
</reference>
<name>A0A9D1U4D2_9LACO</name>
<dbReference type="InterPro" id="IPR008278">
    <property type="entry name" value="4-PPantetheinyl_Trfase_dom"/>
</dbReference>
<gene>
    <name evidence="8 10" type="primary">acpS</name>
    <name evidence="10" type="ORF">H9876_05260</name>
</gene>
<proteinExistence type="inferred from homology"/>
<dbReference type="GO" id="GO:0008897">
    <property type="term" value="F:holo-[acyl-carrier-protein] synthase activity"/>
    <property type="evidence" value="ECO:0007669"/>
    <property type="project" value="UniProtKB-UniRule"/>
</dbReference>
<evidence type="ECO:0000256" key="5">
    <source>
        <dbReference type="ARBA" id="ARBA00022842"/>
    </source>
</evidence>
<dbReference type="Proteomes" id="UP000886878">
    <property type="component" value="Unassembled WGS sequence"/>
</dbReference>
<dbReference type="NCBIfam" id="TIGR00556">
    <property type="entry name" value="pantethn_trn"/>
    <property type="match status" value="1"/>
</dbReference>
<comment type="subcellular location">
    <subcellularLocation>
        <location evidence="8">Cytoplasm</location>
    </subcellularLocation>
</comment>
<dbReference type="AlphaFoldDB" id="A0A9D1U4D2"/>
<feature type="binding site" evidence="8">
    <location>
        <position position="58"/>
    </location>
    <ligand>
        <name>Mg(2+)</name>
        <dbReference type="ChEBI" id="CHEBI:18420"/>
    </ligand>
</feature>
<dbReference type="Gene3D" id="3.90.470.20">
    <property type="entry name" value="4'-phosphopantetheinyl transferase domain"/>
    <property type="match status" value="1"/>
</dbReference>
<evidence type="ECO:0000256" key="1">
    <source>
        <dbReference type="ARBA" id="ARBA00022516"/>
    </source>
</evidence>
<feature type="domain" description="4'-phosphopantetheinyl transferase" evidence="9">
    <location>
        <begin position="4"/>
        <end position="109"/>
    </location>
</feature>
<keyword evidence="5 8" id="KW-0460">Magnesium</keyword>
<dbReference type="InterPro" id="IPR037143">
    <property type="entry name" value="4-PPantetheinyl_Trfase_dom_sf"/>
</dbReference>
<dbReference type="HAMAP" id="MF_00101">
    <property type="entry name" value="AcpS"/>
    <property type="match status" value="1"/>
</dbReference>
<comment type="function">
    <text evidence="8">Transfers the 4'-phosphopantetheine moiety from coenzyme A to a Ser of acyl-carrier-protein.</text>
</comment>
<dbReference type="SUPFAM" id="SSF56214">
    <property type="entry name" value="4'-phosphopantetheinyl transferase"/>
    <property type="match status" value="1"/>
</dbReference>
<dbReference type="Pfam" id="PF01648">
    <property type="entry name" value="ACPS"/>
    <property type="match status" value="1"/>
</dbReference>
<evidence type="ECO:0000256" key="3">
    <source>
        <dbReference type="ARBA" id="ARBA00022723"/>
    </source>
</evidence>
<evidence type="ECO:0000256" key="8">
    <source>
        <dbReference type="HAMAP-Rule" id="MF_00101"/>
    </source>
</evidence>
<reference evidence="10" key="1">
    <citation type="journal article" date="2021" name="PeerJ">
        <title>Extensive microbial diversity within the chicken gut microbiome revealed by metagenomics and culture.</title>
        <authorList>
            <person name="Gilroy R."/>
            <person name="Ravi A."/>
            <person name="Getino M."/>
            <person name="Pursley I."/>
            <person name="Horton D.L."/>
            <person name="Alikhan N.F."/>
            <person name="Baker D."/>
            <person name="Gharbi K."/>
            <person name="Hall N."/>
            <person name="Watson M."/>
            <person name="Adriaenssens E.M."/>
            <person name="Foster-Nyarko E."/>
            <person name="Jarju S."/>
            <person name="Secka A."/>
            <person name="Antonio M."/>
            <person name="Oren A."/>
            <person name="Chaudhuri R.R."/>
            <person name="La Ragione R."/>
            <person name="Hildebrand F."/>
            <person name="Pallen M.J."/>
        </authorList>
    </citation>
    <scope>NUCLEOTIDE SEQUENCE</scope>
    <source>
        <strain evidence="10">ChiHejej3B27-2180</strain>
    </source>
</reference>
<evidence type="ECO:0000256" key="4">
    <source>
        <dbReference type="ARBA" id="ARBA00022832"/>
    </source>
</evidence>
<keyword evidence="3 8" id="KW-0479">Metal-binding</keyword>
<evidence type="ECO:0000256" key="7">
    <source>
        <dbReference type="ARBA" id="ARBA00023160"/>
    </source>
</evidence>
<accession>A0A9D1U4D2</accession>
<organism evidence="10 11">
    <name type="scientific">Candidatus Limosilactobacillus merdipullorum</name>
    <dbReference type="NCBI Taxonomy" id="2838653"/>
    <lineage>
        <taxon>Bacteria</taxon>
        <taxon>Bacillati</taxon>
        <taxon>Bacillota</taxon>
        <taxon>Bacilli</taxon>
        <taxon>Lactobacillales</taxon>
        <taxon>Lactobacillaceae</taxon>
        <taxon>Limosilactobacillus</taxon>
    </lineage>
</organism>
<evidence type="ECO:0000256" key="2">
    <source>
        <dbReference type="ARBA" id="ARBA00022679"/>
    </source>
</evidence>
<keyword evidence="2 8" id="KW-0808">Transferase</keyword>
<keyword evidence="4 8" id="KW-0276">Fatty acid metabolism</keyword>
<dbReference type="GO" id="GO:0005737">
    <property type="term" value="C:cytoplasm"/>
    <property type="evidence" value="ECO:0007669"/>
    <property type="project" value="UniProtKB-SubCell"/>
</dbReference>
<dbReference type="InterPro" id="IPR004568">
    <property type="entry name" value="Ppantetheine-prot_Trfase_dom"/>
</dbReference>
<dbReference type="GO" id="GO:0000287">
    <property type="term" value="F:magnesium ion binding"/>
    <property type="evidence" value="ECO:0007669"/>
    <property type="project" value="UniProtKB-UniRule"/>
</dbReference>
<dbReference type="NCBIfam" id="TIGR00516">
    <property type="entry name" value="acpS"/>
    <property type="match status" value="1"/>
</dbReference>
<comment type="similarity">
    <text evidence="8">Belongs to the P-Pant transferase superfamily. AcpS family.</text>
</comment>